<evidence type="ECO:0000313" key="9">
    <source>
        <dbReference type="EMBL" id="PLW86427.1"/>
    </source>
</evidence>
<dbReference type="NCBIfam" id="NF004325">
    <property type="entry name" value="PRK05718.1"/>
    <property type="match status" value="1"/>
</dbReference>
<evidence type="ECO:0000256" key="7">
    <source>
        <dbReference type="ARBA" id="ARBA00023270"/>
    </source>
</evidence>
<dbReference type="CDD" id="cd00452">
    <property type="entry name" value="KDPG_aldolase"/>
    <property type="match status" value="1"/>
</dbReference>
<dbReference type="AlphaFoldDB" id="A0AAP8MEP1"/>
<evidence type="ECO:0000256" key="6">
    <source>
        <dbReference type="ARBA" id="ARBA00023239"/>
    </source>
</evidence>
<dbReference type="PROSITE" id="PS00159">
    <property type="entry name" value="ALDOLASE_KDPG_KHG_1"/>
    <property type="match status" value="1"/>
</dbReference>
<organism evidence="9 10">
    <name type="scientific">Halioglobus japonicus</name>
    <dbReference type="NCBI Taxonomy" id="930805"/>
    <lineage>
        <taxon>Bacteria</taxon>
        <taxon>Pseudomonadati</taxon>
        <taxon>Pseudomonadota</taxon>
        <taxon>Gammaproteobacteria</taxon>
        <taxon>Cellvibrionales</taxon>
        <taxon>Halieaceae</taxon>
        <taxon>Halioglobus</taxon>
    </lineage>
</organism>
<dbReference type="PANTHER" id="PTHR30246">
    <property type="entry name" value="2-KETO-3-DEOXY-6-PHOSPHOGLUCONATE ALDOLASE"/>
    <property type="match status" value="1"/>
</dbReference>
<accession>A0AAP8MEP1</accession>
<keyword evidence="7" id="KW-0704">Schiff base</keyword>
<evidence type="ECO:0000256" key="4">
    <source>
        <dbReference type="ARBA" id="ARBA00011233"/>
    </source>
</evidence>
<dbReference type="EC" id="4.1.2.14" evidence="5"/>
<comment type="caution">
    <text evidence="9">The sequence shown here is derived from an EMBL/GenBank/DDBJ whole genome shotgun (WGS) entry which is preliminary data.</text>
</comment>
<keyword evidence="10" id="KW-1185">Reference proteome</keyword>
<dbReference type="Pfam" id="PF01081">
    <property type="entry name" value="Aldolase"/>
    <property type="match status" value="1"/>
</dbReference>
<protein>
    <recommendedName>
        <fullName evidence="5">2-dehydro-3-deoxy-phosphogluconate aldolase</fullName>
        <ecNumber evidence="5">4.1.2.14</ecNumber>
    </recommendedName>
</protein>
<comment type="catalytic activity">
    <reaction evidence="1">
        <text>2-dehydro-3-deoxy-6-phospho-D-gluconate = D-glyceraldehyde 3-phosphate + pyruvate</text>
        <dbReference type="Rhea" id="RHEA:17089"/>
        <dbReference type="ChEBI" id="CHEBI:15361"/>
        <dbReference type="ChEBI" id="CHEBI:57569"/>
        <dbReference type="ChEBI" id="CHEBI:59776"/>
        <dbReference type="EC" id="4.1.2.14"/>
    </reaction>
</comment>
<comment type="pathway">
    <text evidence="2">Carbohydrate acid metabolism; 2-dehydro-3-deoxy-D-gluconate degradation; D-glyceraldehyde 3-phosphate and pyruvate from 2-dehydro-3-deoxy-D-gluconate: step 2/2.</text>
</comment>
<dbReference type="InterPro" id="IPR000887">
    <property type="entry name" value="Aldlse_KDPG_KHG"/>
</dbReference>
<comment type="similarity">
    <text evidence="3">Belongs to the KHG/KDPG aldolase family.</text>
</comment>
<dbReference type="KEGG" id="hja:BST95_09360"/>
<comment type="subunit">
    <text evidence="4">Homotrimer.</text>
</comment>
<dbReference type="Proteomes" id="UP000235162">
    <property type="component" value="Unassembled WGS sequence"/>
</dbReference>
<proteinExistence type="inferred from homology"/>
<evidence type="ECO:0000256" key="5">
    <source>
        <dbReference type="ARBA" id="ARBA00013063"/>
    </source>
</evidence>
<dbReference type="PROSITE" id="PS00160">
    <property type="entry name" value="ALDOLASE_KDPG_KHG_2"/>
    <property type="match status" value="1"/>
</dbReference>
<reference evidence="9 10" key="1">
    <citation type="submission" date="2018-01" db="EMBL/GenBank/DDBJ databases">
        <title>The draft genome sequence of Halioglobus japonicus S1-36.</title>
        <authorList>
            <person name="Du Z.-J."/>
            <person name="Shi M.-J."/>
        </authorList>
    </citation>
    <scope>NUCLEOTIDE SEQUENCE [LARGE SCALE GENOMIC DNA]</scope>
    <source>
        <strain evidence="9 10">S1-36</strain>
    </source>
</reference>
<keyword evidence="8" id="KW-0119">Carbohydrate metabolism</keyword>
<dbReference type="InterPro" id="IPR031338">
    <property type="entry name" value="KDPG/KHG_AS_2"/>
</dbReference>
<dbReference type="InterPro" id="IPR013785">
    <property type="entry name" value="Aldolase_TIM"/>
</dbReference>
<dbReference type="PANTHER" id="PTHR30246:SF1">
    <property type="entry name" value="2-DEHYDRO-3-DEOXY-6-PHOSPHOGALACTONATE ALDOLASE-RELATED"/>
    <property type="match status" value="1"/>
</dbReference>
<name>A0AAP8MEP1_9GAMM</name>
<dbReference type="Gene3D" id="3.20.20.70">
    <property type="entry name" value="Aldolase class I"/>
    <property type="match status" value="1"/>
</dbReference>
<evidence type="ECO:0000256" key="8">
    <source>
        <dbReference type="ARBA" id="ARBA00023277"/>
    </source>
</evidence>
<evidence type="ECO:0000256" key="1">
    <source>
        <dbReference type="ARBA" id="ARBA00000654"/>
    </source>
</evidence>
<sequence length="213" mass="21935">MLEQTLAASRVLPVVTAGDISATINLARALQRGGMTAIEITLRTPTALDAIAAVQREVPELLVAAGTVNTPADVARVVDAGVTLALSPGATPALLQAAAEAPLDFVPGVASASEILQAQAYGFELFKLFPAVTLGGLGMLKALGGPFPEARFCPTGGLSPENFRDFLALPNVVCCGGSWMVASSLVAGGDWDEIERLAREAMSTDTQRSGENT</sequence>
<gene>
    <name evidence="9" type="ORF">C0029_08400</name>
</gene>
<keyword evidence="6 9" id="KW-0456">Lyase</keyword>
<dbReference type="GO" id="GO:0008675">
    <property type="term" value="F:2-dehydro-3-deoxy-phosphogluconate aldolase activity"/>
    <property type="evidence" value="ECO:0007669"/>
    <property type="project" value="UniProtKB-EC"/>
</dbReference>
<dbReference type="EMBL" id="PKUR01000002">
    <property type="protein sequence ID" value="PLW86427.1"/>
    <property type="molecule type" value="Genomic_DNA"/>
</dbReference>
<evidence type="ECO:0000256" key="2">
    <source>
        <dbReference type="ARBA" id="ARBA00004736"/>
    </source>
</evidence>
<dbReference type="InterPro" id="IPR031337">
    <property type="entry name" value="KDPG/KHG_AS_1"/>
</dbReference>
<dbReference type="RefSeq" id="WP_066049195.1">
    <property type="nucleotide sequence ID" value="NZ_BMYL01000002.1"/>
</dbReference>
<evidence type="ECO:0000256" key="3">
    <source>
        <dbReference type="ARBA" id="ARBA00006906"/>
    </source>
</evidence>
<evidence type="ECO:0000313" key="10">
    <source>
        <dbReference type="Proteomes" id="UP000235162"/>
    </source>
</evidence>
<dbReference type="SUPFAM" id="SSF51569">
    <property type="entry name" value="Aldolase"/>
    <property type="match status" value="1"/>
</dbReference>
<dbReference type="NCBIfam" id="TIGR01182">
    <property type="entry name" value="eda"/>
    <property type="match status" value="1"/>
</dbReference>